<keyword evidence="6 12" id="KW-0472">Membrane</keyword>
<keyword evidence="7" id="KW-0143">Chaperone</keyword>
<accession>A0ABU9MTL0</accession>
<keyword evidence="15" id="KW-1185">Reference proteome</keyword>
<proteinExistence type="inferred from homology"/>
<dbReference type="InterPro" id="IPR027304">
    <property type="entry name" value="Trigger_fact/SurA_dom_sf"/>
</dbReference>
<keyword evidence="5 12" id="KW-1133">Transmembrane helix</keyword>
<dbReference type="Gene3D" id="1.10.4030.10">
    <property type="entry name" value="Porin chaperone SurA, peptide-binding domain"/>
    <property type="match status" value="1"/>
</dbReference>
<evidence type="ECO:0000313" key="14">
    <source>
        <dbReference type="EMBL" id="MEM0514303.1"/>
    </source>
</evidence>
<dbReference type="InterPro" id="IPR000297">
    <property type="entry name" value="PPIase_PpiC"/>
</dbReference>
<organism evidence="14 15">
    <name type="scientific">Pseudoalteromonas qingdaonensis</name>
    <dbReference type="NCBI Taxonomy" id="3131913"/>
    <lineage>
        <taxon>Bacteria</taxon>
        <taxon>Pseudomonadati</taxon>
        <taxon>Pseudomonadota</taxon>
        <taxon>Gammaproteobacteria</taxon>
        <taxon>Alteromonadales</taxon>
        <taxon>Pseudoalteromonadaceae</taxon>
        <taxon>Pseudoalteromonas</taxon>
    </lineage>
</organism>
<keyword evidence="4 12" id="KW-0812">Transmembrane</keyword>
<dbReference type="PANTHER" id="PTHR47529:SF1">
    <property type="entry name" value="PERIPLASMIC CHAPERONE PPID"/>
    <property type="match status" value="1"/>
</dbReference>
<dbReference type="Pfam" id="PF13624">
    <property type="entry name" value="SurA_N_3"/>
    <property type="match status" value="1"/>
</dbReference>
<keyword evidence="2" id="KW-1003">Cell membrane</keyword>
<dbReference type="SUPFAM" id="SSF109998">
    <property type="entry name" value="Triger factor/SurA peptide-binding domain-like"/>
    <property type="match status" value="1"/>
</dbReference>
<evidence type="ECO:0000256" key="5">
    <source>
        <dbReference type="ARBA" id="ARBA00022989"/>
    </source>
</evidence>
<feature type="transmembrane region" description="Helical" evidence="12">
    <location>
        <begin position="12"/>
        <end position="34"/>
    </location>
</feature>
<evidence type="ECO:0000256" key="7">
    <source>
        <dbReference type="ARBA" id="ARBA00023186"/>
    </source>
</evidence>
<feature type="domain" description="PpiC" evidence="13">
    <location>
        <begin position="268"/>
        <end position="366"/>
    </location>
</feature>
<evidence type="ECO:0000256" key="4">
    <source>
        <dbReference type="ARBA" id="ARBA00022692"/>
    </source>
</evidence>
<evidence type="ECO:0000256" key="2">
    <source>
        <dbReference type="ARBA" id="ARBA00022475"/>
    </source>
</evidence>
<evidence type="ECO:0000313" key="15">
    <source>
        <dbReference type="Proteomes" id="UP001447008"/>
    </source>
</evidence>
<keyword evidence="11" id="KW-0697">Rotamase</keyword>
<dbReference type="EMBL" id="JBCGCU010000002">
    <property type="protein sequence ID" value="MEM0514303.1"/>
    <property type="molecule type" value="Genomic_DNA"/>
</dbReference>
<keyword evidence="3" id="KW-0997">Cell inner membrane</keyword>
<dbReference type="SUPFAM" id="SSF54534">
    <property type="entry name" value="FKBP-like"/>
    <property type="match status" value="1"/>
</dbReference>
<evidence type="ECO:0000259" key="13">
    <source>
        <dbReference type="PROSITE" id="PS50198"/>
    </source>
</evidence>
<evidence type="ECO:0000256" key="12">
    <source>
        <dbReference type="SAM" id="Phobius"/>
    </source>
</evidence>
<dbReference type="PANTHER" id="PTHR47529">
    <property type="entry name" value="PEPTIDYL-PROLYL CIS-TRANS ISOMERASE D"/>
    <property type="match status" value="1"/>
</dbReference>
<evidence type="ECO:0000256" key="10">
    <source>
        <dbReference type="ARBA" id="ARBA00042775"/>
    </source>
</evidence>
<dbReference type="RefSeq" id="WP_342675937.1">
    <property type="nucleotide sequence ID" value="NZ_JBCGCU010000002.1"/>
</dbReference>
<dbReference type="PROSITE" id="PS50198">
    <property type="entry name" value="PPIC_PPIASE_2"/>
    <property type="match status" value="1"/>
</dbReference>
<evidence type="ECO:0000256" key="3">
    <source>
        <dbReference type="ARBA" id="ARBA00022519"/>
    </source>
</evidence>
<reference evidence="14 15" key="1">
    <citation type="submission" date="2024-03" db="EMBL/GenBank/DDBJ databases">
        <title>Pseudoalteromonas qingdaonensis sp. nov., isolated from the intestines of marine benthic organisms.</title>
        <authorList>
            <person name="Lin X."/>
            <person name="Fang S."/>
            <person name="Hu X."/>
        </authorList>
    </citation>
    <scope>NUCLEOTIDE SEQUENCE [LARGE SCALE GENOMIC DNA]</scope>
    <source>
        <strain evidence="14 15">YIC-827</strain>
    </source>
</reference>
<dbReference type="Proteomes" id="UP001447008">
    <property type="component" value="Unassembled WGS sequence"/>
</dbReference>
<dbReference type="InterPro" id="IPR046357">
    <property type="entry name" value="PPIase_dom_sf"/>
</dbReference>
<evidence type="ECO:0000256" key="1">
    <source>
        <dbReference type="ARBA" id="ARBA00004382"/>
    </source>
</evidence>
<comment type="similarity">
    <text evidence="8">Belongs to the PpiD chaperone family.</text>
</comment>
<evidence type="ECO:0000256" key="9">
    <source>
        <dbReference type="ARBA" id="ARBA00040743"/>
    </source>
</evidence>
<dbReference type="Pfam" id="PF13616">
    <property type="entry name" value="Rotamase_3"/>
    <property type="match status" value="1"/>
</dbReference>
<name>A0ABU9MTL0_9GAMM</name>
<evidence type="ECO:0000256" key="11">
    <source>
        <dbReference type="PROSITE-ProRule" id="PRU00278"/>
    </source>
</evidence>
<dbReference type="Gene3D" id="3.10.50.40">
    <property type="match status" value="1"/>
</dbReference>
<dbReference type="InterPro" id="IPR052029">
    <property type="entry name" value="PpiD_chaperone"/>
</dbReference>
<comment type="subcellular location">
    <subcellularLocation>
        <location evidence="1">Cell inner membrane</location>
        <topology evidence="1">Single-pass type II membrane protein</topology>
        <orientation evidence="1">Periplasmic side</orientation>
    </subcellularLocation>
</comment>
<gene>
    <name evidence="14" type="ORF">WCN91_02425</name>
</gene>
<sequence>MLEKIREGSQGLAAKIILGLVILSFALAGIGGYLGQTTEQSVAEVNGVKITQRDFARAFDNERARQEQQFGEYFAQLANDPTFMAQLRQSVINRLIQQELQSQLAAEMGLRISDAEVRKAILDMPAFQFGGKFSNDRYLQVMRQMGFQADDFREFLRKEMTRSQLVSALAGTDFTLSNELSLAVGLQQQERAIDYLVLDNAKYKETVTVSDEEIQNYYDLNQAQFLAPEQVKVAYVELNADNLELATPISAEQIAEYYQQNQAMYSEPEKRRVAHILVENSEDDAAAQQKAEELLAQLQQGADFAELAETQSDDIVSAELGGDLDWIERDMLDPDFEDAAFALTEVGQLSEVVQSEFGYHIIKLTDLQPGESKALADVEPEIRSELEKVEKADIYYEKQTELAELAFEVSDSLEDAATAIGATVQTTDLLARGQLPAPLNQPNVAAVIFSPELLEDRVNSEVLELGSEHVVVVRVVEYKPAATKELAQVSEQIKDILVAEKATSLAKEQAEALFAELQAGTAIAALAEQAGVELQSEDKLTRRTFSVPPALTQQVFKLAHPDTAPVVDLVELNNGNVALVALKSVNTPSETEVNEQIKQSLTMQLANKNYQTFVEALEAQAEVLRKPMAPQGE</sequence>
<keyword evidence="11" id="KW-0413">Isomerase</keyword>
<comment type="caution">
    <text evidence="14">The sequence shown here is derived from an EMBL/GenBank/DDBJ whole genome shotgun (WGS) entry which is preliminary data.</text>
</comment>
<evidence type="ECO:0000256" key="8">
    <source>
        <dbReference type="ARBA" id="ARBA00038408"/>
    </source>
</evidence>
<protein>
    <recommendedName>
        <fullName evidence="9">Periplasmic chaperone PpiD</fullName>
    </recommendedName>
    <alternativeName>
        <fullName evidence="10">Periplasmic folding chaperone</fullName>
    </alternativeName>
</protein>
<evidence type="ECO:0000256" key="6">
    <source>
        <dbReference type="ARBA" id="ARBA00023136"/>
    </source>
</evidence>